<keyword evidence="1" id="KW-0472">Membrane</keyword>
<dbReference type="Pfam" id="PF01547">
    <property type="entry name" value="SBP_bac_1"/>
    <property type="match status" value="1"/>
</dbReference>
<proteinExistence type="predicted"/>
<evidence type="ECO:0000313" key="3">
    <source>
        <dbReference type="Proteomes" id="UP000034293"/>
    </source>
</evidence>
<dbReference type="EMBL" id="LBZA01000054">
    <property type="protein sequence ID" value="KKR61725.1"/>
    <property type="molecule type" value="Genomic_DNA"/>
</dbReference>
<keyword evidence="1" id="KW-0812">Transmembrane</keyword>
<name>A0A0G0UPX4_9BACT</name>
<dbReference type="PANTHER" id="PTHR43649">
    <property type="entry name" value="ARABINOSE-BINDING PROTEIN-RELATED"/>
    <property type="match status" value="1"/>
</dbReference>
<feature type="transmembrane region" description="Helical" evidence="1">
    <location>
        <begin position="45"/>
        <end position="66"/>
    </location>
</feature>
<sequence length="474" mass="51727">MPPLNIYQNNNTQSPVGVPVGTPDSPSNVPPPQVVLLPKKKFPKILLVVGIIFLLAVLGFAAFKLLGKSTDKSSGNITWWGLWEDSSIVAPLISSYESSHPGIKITYIIQSPQDYRVRLSNALTKGEGPDIFTFHNTWTPMFKSDLDALPSSVMTAADYSKNFYPVITSDFSYGNSIVGIPIGYDALTLYINQDIFDKAGKTPPTTWDGLRSLAKELTIKDDKGSITQSGIALGRTENVDHWQEILALLMLQNGVDLGNPVGKNAEDALTFFTIFSSVDGVWDATLPTSTQAFAAGKLAMFIAPSWRAFEIQQKNPNLKYKTVPIPQLPKDSPNEVDITYATYWAQGVWSKSPNKSTAWDLLNYLVSAESLQKLYKNESAVRNFGEPYPRTDMAALLKDHPIIGSIITQAPGARSWYLASRTFDGSTGINTQISNYFADAVNAVVTGKKSATEALATVAQGVAQILVQYGISVK</sequence>
<organism evidence="2 3">
    <name type="scientific">Candidatus Woesebacteria bacterium GW2011_GWA1_40_43</name>
    <dbReference type="NCBI Taxonomy" id="1618553"/>
    <lineage>
        <taxon>Bacteria</taxon>
        <taxon>Candidatus Woeseibacteriota</taxon>
    </lineage>
</organism>
<dbReference type="InterPro" id="IPR006059">
    <property type="entry name" value="SBP"/>
</dbReference>
<evidence type="ECO:0008006" key="4">
    <source>
        <dbReference type="Google" id="ProtNLM"/>
    </source>
</evidence>
<comment type="caution">
    <text evidence="2">The sequence shown here is derived from an EMBL/GenBank/DDBJ whole genome shotgun (WGS) entry which is preliminary data.</text>
</comment>
<dbReference type="Gene3D" id="3.40.190.10">
    <property type="entry name" value="Periplasmic binding protein-like II"/>
    <property type="match status" value="1"/>
</dbReference>
<accession>A0A0G0UPX4</accession>
<protein>
    <recommendedName>
        <fullName evidence="4">Extracellular solute-binding protein family 1</fullName>
    </recommendedName>
</protein>
<dbReference type="AlphaFoldDB" id="A0A0G0UPX4"/>
<keyword evidence="1" id="KW-1133">Transmembrane helix</keyword>
<evidence type="ECO:0000256" key="1">
    <source>
        <dbReference type="SAM" id="Phobius"/>
    </source>
</evidence>
<evidence type="ECO:0000313" key="2">
    <source>
        <dbReference type="EMBL" id="KKR61725.1"/>
    </source>
</evidence>
<dbReference type="Proteomes" id="UP000034293">
    <property type="component" value="Unassembled WGS sequence"/>
</dbReference>
<dbReference type="InterPro" id="IPR050490">
    <property type="entry name" value="Bact_solute-bd_prot1"/>
</dbReference>
<dbReference type="SUPFAM" id="SSF53850">
    <property type="entry name" value="Periplasmic binding protein-like II"/>
    <property type="match status" value="1"/>
</dbReference>
<gene>
    <name evidence="2" type="ORF">UU02_C0054G0006</name>
</gene>
<dbReference type="PANTHER" id="PTHR43649:SF12">
    <property type="entry name" value="DIACETYLCHITOBIOSE BINDING PROTEIN DASA"/>
    <property type="match status" value="1"/>
</dbReference>
<reference evidence="2 3" key="1">
    <citation type="journal article" date="2015" name="Nature">
        <title>rRNA introns, odd ribosomes, and small enigmatic genomes across a large radiation of phyla.</title>
        <authorList>
            <person name="Brown C.T."/>
            <person name="Hug L.A."/>
            <person name="Thomas B.C."/>
            <person name="Sharon I."/>
            <person name="Castelle C.J."/>
            <person name="Singh A."/>
            <person name="Wilkins M.J."/>
            <person name="Williams K.H."/>
            <person name="Banfield J.F."/>
        </authorList>
    </citation>
    <scope>NUCLEOTIDE SEQUENCE [LARGE SCALE GENOMIC DNA]</scope>
</reference>